<accession>A0ABR1FW10</accession>
<dbReference type="EMBL" id="JBBJCI010000222">
    <property type="protein sequence ID" value="KAK7239842.1"/>
    <property type="molecule type" value="Genomic_DNA"/>
</dbReference>
<proteinExistence type="predicted"/>
<gene>
    <name evidence="3" type="ORF">SO694_00029389</name>
</gene>
<feature type="transmembrane region" description="Helical" evidence="2">
    <location>
        <begin position="547"/>
        <end position="566"/>
    </location>
</feature>
<protein>
    <recommendedName>
        <fullName evidence="5">Transmembrane protein</fullName>
    </recommendedName>
</protein>
<evidence type="ECO:0008006" key="5">
    <source>
        <dbReference type="Google" id="ProtNLM"/>
    </source>
</evidence>
<evidence type="ECO:0000313" key="4">
    <source>
        <dbReference type="Proteomes" id="UP001363151"/>
    </source>
</evidence>
<feature type="transmembrane region" description="Helical" evidence="2">
    <location>
        <begin position="18"/>
        <end position="38"/>
    </location>
</feature>
<feature type="transmembrane region" description="Helical" evidence="2">
    <location>
        <begin position="720"/>
        <end position="740"/>
    </location>
</feature>
<comment type="caution">
    <text evidence="3">The sequence shown here is derived from an EMBL/GenBank/DDBJ whole genome shotgun (WGS) entry which is preliminary data.</text>
</comment>
<reference evidence="3 4" key="1">
    <citation type="submission" date="2024-03" db="EMBL/GenBank/DDBJ databases">
        <title>Aureococcus anophagefferens CCMP1851 and Kratosvirus quantuckense: Draft genome of a second virus-susceptible host strain in the model system.</title>
        <authorList>
            <person name="Chase E."/>
            <person name="Truchon A.R."/>
            <person name="Schepens W."/>
            <person name="Wilhelm S.W."/>
        </authorList>
    </citation>
    <scope>NUCLEOTIDE SEQUENCE [LARGE SCALE GENOMIC DNA]</scope>
    <source>
        <strain evidence="3 4">CCMP1851</strain>
    </source>
</reference>
<evidence type="ECO:0000313" key="3">
    <source>
        <dbReference type="EMBL" id="KAK7239842.1"/>
    </source>
</evidence>
<feature type="transmembrane region" description="Helical" evidence="2">
    <location>
        <begin position="752"/>
        <end position="773"/>
    </location>
</feature>
<name>A0ABR1FW10_AURAN</name>
<feature type="compositionally biased region" description="Acidic residues" evidence="1">
    <location>
        <begin position="286"/>
        <end position="313"/>
    </location>
</feature>
<feature type="transmembrane region" description="Helical" evidence="2">
    <location>
        <begin position="586"/>
        <end position="618"/>
    </location>
</feature>
<feature type="region of interest" description="Disordered" evidence="1">
    <location>
        <begin position="277"/>
        <end position="314"/>
    </location>
</feature>
<evidence type="ECO:0000256" key="2">
    <source>
        <dbReference type="SAM" id="Phobius"/>
    </source>
</evidence>
<sequence>MCSQACFMAEPVIGDMSATYYFILAVMFVVLLPVVKIFEFMAEGYLMAPVPPAIAELCCCVAEHVEDHWTRAPAQAYMKHTNTKRELLKAQSRMFPGDVEAGDGDDASPSFDAALEKVLAADGAELAADGAEPPAAVDEAVRGAGDERGAPPPADGELAIPSVVVDFNDVDDDDVGAAFAEPPDDGGAVAIPSVVVDFGAGHEESKTVEPFLSPPPPLVSPPRAPEVAAAELLDDDGLLALAKIRAAKESEIPNFKGSDLGRFLLAKILDERGAAFAPPVASPVASDDEDDDAEDGGDDDGHAEEEEPEENSAVEDLLGEHNPRSVDMLGSWVDVMEANLRASLNMEKVAPKELKATQSSVLALLKTQTGLAASDRDARARACAKRLAPLVVEAVLMRSDEIRAQEACGATPGTRKRLREINDAFLAKWHGHLLGEWSDGARDAFDRHVEAVLAKRILRALDWHDAMAEDAEAYARERLDAAEEDGGAVDAESFRDALTRRKEATLVDHLRSEILTSTERTVFAVCSDRLLGVPLDPPDEPPSVRSYVVAWLGMAVLMSYMAYYLITTGSQFGLEKSRQWLTSVGISVGLYFAFIKPIVCMIVYVFIPGVVNGIVAAASRPLERRRFPFKTPLPDSSTAFLLQWHPELAGTPAAEHVLATLGKGEAPGTIDQRNRDERALTKAEVLGIHEDFVPSRSVVVTVAVVLASGLFQLNDDIQEVILEEVFCFTPMISGPIVGFIPLPESSVGKGGGISMAVGLIVIVLGGLAIYYLLTGWAALRAYVVDRAQEKHRKKIAKKRAKQAAVAAADSEHAGPSDGPNDEDLALLPLRAAVPVDDDAVHPVERKLAQDAAAMKLAADASERGTATPDEAPESAFARTTTTNPAPRRVVIKFEDDGDAQSDASPQPPRADHFNAEEDDARLVLMKAPDPSASL</sequence>
<dbReference type="Proteomes" id="UP001363151">
    <property type="component" value="Unassembled WGS sequence"/>
</dbReference>
<feature type="region of interest" description="Disordered" evidence="1">
    <location>
        <begin position="858"/>
        <end position="919"/>
    </location>
</feature>
<evidence type="ECO:0000256" key="1">
    <source>
        <dbReference type="SAM" id="MobiDB-lite"/>
    </source>
</evidence>
<keyword evidence="2" id="KW-1133">Transmembrane helix</keyword>
<organism evidence="3 4">
    <name type="scientific">Aureococcus anophagefferens</name>
    <name type="common">Harmful bloom alga</name>
    <dbReference type="NCBI Taxonomy" id="44056"/>
    <lineage>
        <taxon>Eukaryota</taxon>
        <taxon>Sar</taxon>
        <taxon>Stramenopiles</taxon>
        <taxon>Ochrophyta</taxon>
        <taxon>Pelagophyceae</taxon>
        <taxon>Pelagomonadales</taxon>
        <taxon>Pelagomonadaceae</taxon>
        <taxon>Aureococcus</taxon>
    </lineage>
</organism>
<keyword evidence="2" id="KW-0812">Transmembrane</keyword>
<keyword evidence="2" id="KW-0472">Membrane</keyword>
<keyword evidence="4" id="KW-1185">Reference proteome</keyword>